<keyword evidence="1" id="KW-0812">Transmembrane</keyword>
<gene>
    <name evidence="2" type="ORF">GPZ80_11315</name>
</gene>
<accession>A0ABR7L504</accession>
<dbReference type="RefSeq" id="WP_187220266.1">
    <property type="nucleotide sequence ID" value="NZ_JABVED010000005.1"/>
</dbReference>
<comment type="caution">
    <text evidence="2">The sequence shown here is derived from an EMBL/GenBank/DDBJ whole genome shotgun (WGS) entry which is preliminary data.</text>
</comment>
<protein>
    <submittedName>
        <fullName evidence="2">Uncharacterized protein</fullName>
    </submittedName>
</protein>
<feature type="transmembrane region" description="Helical" evidence="1">
    <location>
        <begin position="7"/>
        <end position="26"/>
    </location>
</feature>
<organism evidence="2 3">
    <name type="scientific">Actinokineospora xionganensis</name>
    <dbReference type="NCBI Taxonomy" id="2684470"/>
    <lineage>
        <taxon>Bacteria</taxon>
        <taxon>Bacillati</taxon>
        <taxon>Actinomycetota</taxon>
        <taxon>Actinomycetes</taxon>
        <taxon>Pseudonocardiales</taxon>
        <taxon>Pseudonocardiaceae</taxon>
        <taxon>Actinokineospora</taxon>
    </lineage>
</organism>
<evidence type="ECO:0000313" key="3">
    <source>
        <dbReference type="Proteomes" id="UP000734823"/>
    </source>
</evidence>
<keyword evidence="1" id="KW-1133">Transmembrane helix</keyword>
<feature type="transmembrane region" description="Helical" evidence="1">
    <location>
        <begin position="32"/>
        <end position="51"/>
    </location>
</feature>
<sequence length="76" mass="8186">MTTKTRLVRWGLAVILFVAAVVDAYLAMSESVAWPAVLAVVWIGVAAALIMPRPAPRVVEVPRPRRAPATTRAAHV</sequence>
<evidence type="ECO:0000256" key="1">
    <source>
        <dbReference type="SAM" id="Phobius"/>
    </source>
</evidence>
<dbReference type="EMBL" id="JABVED010000005">
    <property type="protein sequence ID" value="MBC6447761.1"/>
    <property type="molecule type" value="Genomic_DNA"/>
</dbReference>
<keyword evidence="1" id="KW-0472">Membrane</keyword>
<evidence type="ECO:0000313" key="2">
    <source>
        <dbReference type="EMBL" id="MBC6447761.1"/>
    </source>
</evidence>
<proteinExistence type="predicted"/>
<dbReference type="Proteomes" id="UP000734823">
    <property type="component" value="Unassembled WGS sequence"/>
</dbReference>
<name>A0ABR7L504_9PSEU</name>
<keyword evidence="3" id="KW-1185">Reference proteome</keyword>
<reference evidence="2 3" key="1">
    <citation type="submission" date="2020-06" db="EMBL/GenBank/DDBJ databases">
        <title>Actinokineospora xiongansis sp. nov., isolated from soil of Baiyangdian.</title>
        <authorList>
            <person name="Zhang X."/>
        </authorList>
    </citation>
    <scope>NUCLEOTIDE SEQUENCE [LARGE SCALE GENOMIC DNA]</scope>
    <source>
        <strain evidence="2 3">HBU206404</strain>
    </source>
</reference>